<proteinExistence type="predicted"/>
<comment type="caution">
    <text evidence="1">The sequence shown here is derived from an EMBL/GenBank/DDBJ whole genome shotgun (WGS) entry which is preliminary data.</text>
</comment>
<organism evidence="1 2">
    <name type="scientific">Paenibacillus oenotherae</name>
    <dbReference type="NCBI Taxonomy" id="1435645"/>
    <lineage>
        <taxon>Bacteria</taxon>
        <taxon>Bacillati</taxon>
        <taxon>Bacillota</taxon>
        <taxon>Bacilli</taxon>
        <taxon>Bacillales</taxon>
        <taxon>Paenibacillaceae</taxon>
        <taxon>Paenibacillus</taxon>
    </lineage>
</organism>
<evidence type="ECO:0000313" key="1">
    <source>
        <dbReference type="EMBL" id="MBW7475876.1"/>
    </source>
</evidence>
<evidence type="ECO:0000313" key="2">
    <source>
        <dbReference type="Proteomes" id="UP000812277"/>
    </source>
</evidence>
<keyword evidence="2" id="KW-1185">Reference proteome</keyword>
<dbReference type="RefSeq" id="WP_219873118.1">
    <property type="nucleotide sequence ID" value="NZ_JAHZIJ010000009.1"/>
</dbReference>
<dbReference type="Proteomes" id="UP000812277">
    <property type="component" value="Unassembled WGS sequence"/>
</dbReference>
<name>A0ABS7D7M0_9BACL</name>
<dbReference type="EMBL" id="JAHZIJ010000009">
    <property type="protein sequence ID" value="MBW7475876.1"/>
    <property type="molecule type" value="Genomic_DNA"/>
</dbReference>
<sequence length="505" mass="58564">MIVHIPFIYPNKDSYPLDQVNCIEKPLSMVAEGKRKFFSSYYFILVKCIDLYRVSKVKKNSNGFYQNAKEVMSLLGLNVHFFNRCNDFHTIIREQLRLQRPVLVCGNLRLLYYSHHYKTSDWMHLFLVKGYNDETDVYYIMDSTQKKDGGYRFEEFTITSEMLENLAISSHEIFATELIFSVETADREPLESELLITCTNEILNAPLVNNEFIAMVDYQDNRDMDEQTLATKLIRMTKSKEVLYIELTSQFKRFLGHVPLIEQIENLAAQLIQEWTIVIAIYMRSMLKKEIFDTGTRLEKVLHLEKSMKTCLEEVQTMLHALREAQGGQAAKSIWTEENNEDNILKFDGNTASFSFQTKKEHDYINCPKIMYPIAAGTNDQSLLYTANISIIKKPHVPAYQAGIVFRTGHGETYMWGIINNEKIVLSQSIDPIFSLDIEGDVNRLQVRLDKNGEYIFSYAEQEKSMVDVYRTNALSRLSGIGIGCRNWFSVQPMQLQFISHLDVQ</sequence>
<reference evidence="1 2" key="1">
    <citation type="submission" date="2021-07" db="EMBL/GenBank/DDBJ databases">
        <title>Paenibacillus radiodurans sp. nov., isolated from the southeastern edge of Tengger Desert.</title>
        <authorList>
            <person name="Zhang G."/>
        </authorList>
    </citation>
    <scope>NUCLEOTIDE SEQUENCE [LARGE SCALE GENOMIC DNA]</scope>
    <source>
        <strain evidence="1 2">DT7-4</strain>
    </source>
</reference>
<accession>A0ABS7D7M0</accession>
<protein>
    <submittedName>
        <fullName evidence="1">BtrH N-terminal domain-containing protein</fullName>
    </submittedName>
</protein>
<gene>
    <name evidence="1" type="ORF">K0T92_14105</name>
</gene>